<dbReference type="GO" id="GO:0030638">
    <property type="term" value="P:polyketide metabolic process"/>
    <property type="evidence" value="ECO:0007669"/>
    <property type="project" value="InterPro"/>
</dbReference>
<evidence type="ECO:0000256" key="1">
    <source>
        <dbReference type="SAM" id="MobiDB-lite"/>
    </source>
</evidence>
<accession>A0AAD5TG43</accession>
<gene>
    <name evidence="2" type="ORF">HDU87_007068</name>
</gene>
<dbReference type="AlphaFoldDB" id="A0AAD5TG43"/>
<feature type="compositionally biased region" description="Low complexity" evidence="1">
    <location>
        <begin position="367"/>
        <end position="381"/>
    </location>
</feature>
<feature type="compositionally biased region" description="Low complexity" evidence="1">
    <location>
        <begin position="1"/>
        <end position="15"/>
    </location>
</feature>
<organism evidence="2 3">
    <name type="scientific">Geranomyces variabilis</name>
    <dbReference type="NCBI Taxonomy" id="109894"/>
    <lineage>
        <taxon>Eukaryota</taxon>
        <taxon>Fungi</taxon>
        <taxon>Fungi incertae sedis</taxon>
        <taxon>Chytridiomycota</taxon>
        <taxon>Chytridiomycota incertae sedis</taxon>
        <taxon>Chytridiomycetes</taxon>
        <taxon>Spizellomycetales</taxon>
        <taxon>Powellomycetaceae</taxon>
        <taxon>Geranomyces</taxon>
    </lineage>
</organism>
<keyword evidence="3" id="KW-1185">Reference proteome</keyword>
<dbReference type="EMBL" id="JADGJQ010000063">
    <property type="protein sequence ID" value="KAJ3174586.1"/>
    <property type="molecule type" value="Genomic_DNA"/>
</dbReference>
<feature type="compositionally biased region" description="Low complexity" evidence="1">
    <location>
        <begin position="328"/>
        <end position="339"/>
    </location>
</feature>
<protein>
    <submittedName>
        <fullName evidence="2">Uncharacterized protein</fullName>
    </submittedName>
</protein>
<feature type="region of interest" description="Disordered" evidence="1">
    <location>
        <begin position="1"/>
        <end position="35"/>
    </location>
</feature>
<comment type="caution">
    <text evidence="2">The sequence shown here is derived from an EMBL/GenBank/DDBJ whole genome shotgun (WGS) entry which is preliminary data.</text>
</comment>
<dbReference type="InterPro" id="IPR009959">
    <property type="entry name" value="Cyclase_SnoaL-like"/>
</dbReference>
<dbReference type="SUPFAM" id="SSF54427">
    <property type="entry name" value="NTF2-like"/>
    <property type="match status" value="1"/>
</dbReference>
<dbReference type="PANTHER" id="PTHR38436">
    <property type="entry name" value="POLYKETIDE CYCLASE SNOAL-LIKE DOMAIN"/>
    <property type="match status" value="1"/>
</dbReference>
<dbReference type="Proteomes" id="UP001212152">
    <property type="component" value="Unassembled WGS sequence"/>
</dbReference>
<feature type="region of interest" description="Disordered" evidence="1">
    <location>
        <begin position="285"/>
        <end position="410"/>
    </location>
</feature>
<name>A0AAD5TG43_9FUNG</name>
<reference evidence="2" key="1">
    <citation type="submission" date="2020-05" db="EMBL/GenBank/DDBJ databases">
        <title>Phylogenomic resolution of chytrid fungi.</title>
        <authorList>
            <person name="Stajich J.E."/>
            <person name="Amses K."/>
            <person name="Simmons R."/>
            <person name="Seto K."/>
            <person name="Myers J."/>
            <person name="Bonds A."/>
            <person name="Quandt C.A."/>
            <person name="Barry K."/>
            <person name="Liu P."/>
            <person name="Grigoriev I."/>
            <person name="Longcore J.E."/>
            <person name="James T.Y."/>
        </authorList>
    </citation>
    <scope>NUCLEOTIDE SEQUENCE</scope>
    <source>
        <strain evidence="2">JEL0379</strain>
    </source>
</reference>
<dbReference type="InterPro" id="IPR032710">
    <property type="entry name" value="NTF2-like_dom_sf"/>
</dbReference>
<evidence type="ECO:0000313" key="3">
    <source>
        <dbReference type="Proteomes" id="UP001212152"/>
    </source>
</evidence>
<feature type="compositionally biased region" description="Polar residues" evidence="1">
    <location>
        <begin position="285"/>
        <end position="301"/>
    </location>
</feature>
<dbReference type="PANTHER" id="PTHR38436:SF3">
    <property type="entry name" value="CARBOXYMETHYLENEBUTENOLIDASE-RELATED"/>
    <property type="match status" value="1"/>
</dbReference>
<proteinExistence type="predicted"/>
<evidence type="ECO:0000313" key="2">
    <source>
        <dbReference type="EMBL" id="KAJ3174586.1"/>
    </source>
</evidence>
<dbReference type="Gene3D" id="3.10.450.50">
    <property type="match status" value="1"/>
</dbReference>
<sequence>MASNETASNNSSTTSLQAAWQAHKRARGSPPKAVPSRYDAECVISYVPVGGVYRGHREIETLLEQMRTAHFYFDAPEVLSTVYSGNTVIEEALLTIRHEQAIDYLLPGIKATDRTLTCAMCTVSTFRGDKLLSQRVYWDHASMLRQAGILPQSVRGRNGSEVPLKVAGNEVANVMKAAFGPIGEEGTLHGDLNVASQTDAAQSSLSDAGGANAWAVSLDDQPIRAASAYVSESSAQSVANTADSTTTPEPYAGAEVNVANRSNPVTGQRQSVRLYAPPGGISQLNLGQTANFHTSPNSFESPSRHRNVPRTPSQSDAFENIDAGGGSAATRNAHAARNRGSIGFGSENEPMAAARTGSARPMTASEPQQQQQQQQQPLQQQSPGAPPVTGSRVSVRLFAPPGGNSQITFG</sequence>